<dbReference type="Gene3D" id="3.30.300.10">
    <property type="match status" value="1"/>
</dbReference>
<dbReference type="NCBIfam" id="TIGR00888">
    <property type="entry name" value="guaA_Nterm"/>
    <property type="match status" value="1"/>
</dbReference>
<dbReference type="NCBIfam" id="NF000848">
    <property type="entry name" value="PRK00074.1"/>
    <property type="match status" value="1"/>
</dbReference>
<dbReference type="FunFam" id="3.30.300.10:FF:000002">
    <property type="entry name" value="GMP synthase [glutamine-hydrolyzing]"/>
    <property type="match status" value="1"/>
</dbReference>
<keyword evidence="7 11" id="KW-0332">GMP biosynthesis</keyword>
<dbReference type="Gene3D" id="3.40.50.620">
    <property type="entry name" value="HUPs"/>
    <property type="match status" value="1"/>
</dbReference>
<dbReference type="PRINTS" id="PR00096">
    <property type="entry name" value="GATASE"/>
</dbReference>
<dbReference type="PROSITE" id="PS51273">
    <property type="entry name" value="GATASE_TYPE_1"/>
    <property type="match status" value="1"/>
</dbReference>
<accession>A0A368C001</accession>
<keyword evidence="8 11" id="KW-0658">Purine biosynthesis</keyword>
<feature type="active site" evidence="11">
    <location>
        <position position="181"/>
    </location>
</feature>
<dbReference type="EMBL" id="QOPE01000001">
    <property type="protein sequence ID" value="RCL42833.1"/>
    <property type="molecule type" value="Genomic_DNA"/>
</dbReference>
<name>A0A368C001_9GAMM</name>
<evidence type="ECO:0000256" key="5">
    <source>
        <dbReference type="ARBA" id="ARBA00022598"/>
    </source>
</evidence>
<dbReference type="GO" id="GO:0005524">
    <property type="term" value="F:ATP binding"/>
    <property type="evidence" value="ECO:0007669"/>
    <property type="project" value="UniProtKB-UniRule"/>
</dbReference>
<sequence>MSIKGSLSKEDLDTILVLDFGSQYTQLIARRVRELGVYSEIFPWDIAPEKISSLSPKGVILSGGPESVTQENTPRIPEIIFNLDIPILGICYGMQTLAEQNGGSVRTSSKKEFGYAELKIEHSSKIFNGLDADNLDVWMSHGDHVSILPDGFILSASTESAPIAAMEHNNKPYYALQFHPEVTHTNKGQKIIENFIADICKSKKTWKLSDLVDQRIQEIKAQVGDKKVLLGLSGGVDSSVTAMLLDRAIGKNLICMFVDNGLLRKNEVREVIDLFKNKIDLNLEVVDAKKTFYRHLKGITDPEQKRKVIGRTFIDIFDNESVNLHSSSEINFLAQGTIYPDVIESSESESKEARIIKSHHNVGGLPDEMKMSLVEPLRDLFKDEVRRMGTLLGLPREILNRHPFPGPGLGVRILGEINQQNISILQEADSIFIEELKNEGLYDEVSQAFCVYLPVKSVGVVGDERRYADVIALRAVKTVDFMTAEWSRLPYDFLGKVSNRIVNELEGVSRVVYDISGKPPATIEWE</sequence>
<comment type="pathway">
    <text evidence="2 11">Purine metabolism; GMP biosynthesis; GMP from XMP (L-Gln route): step 1/1.</text>
</comment>
<comment type="caution">
    <text evidence="14">The sequence shown here is derived from an EMBL/GenBank/DDBJ whole genome shotgun (WGS) entry which is preliminary data.</text>
</comment>
<evidence type="ECO:0000256" key="6">
    <source>
        <dbReference type="ARBA" id="ARBA00022741"/>
    </source>
</evidence>
<reference evidence="14 15" key="1">
    <citation type="journal article" date="2018" name="Microbiome">
        <title>Fine metagenomic profile of the Mediterranean stratified and mixed water columns revealed by assembly and recruitment.</title>
        <authorList>
            <person name="Haro-Moreno J.M."/>
            <person name="Lopez-Perez M."/>
            <person name="De La Torre J.R."/>
            <person name="Picazo A."/>
            <person name="Camacho A."/>
            <person name="Rodriguez-Valera F."/>
        </authorList>
    </citation>
    <scope>NUCLEOTIDE SEQUENCE [LARGE SCALE GENOMIC DNA]</scope>
    <source>
        <strain evidence="14">MED-G82</strain>
    </source>
</reference>
<dbReference type="Pfam" id="PF00117">
    <property type="entry name" value="GATase"/>
    <property type="match status" value="1"/>
</dbReference>
<dbReference type="PRINTS" id="PR00097">
    <property type="entry name" value="ANTSNTHASEII"/>
</dbReference>
<evidence type="ECO:0000256" key="4">
    <source>
        <dbReference type="ARBA" id="ARBA00021562"/>
    </source>
</evidence>
<dbReference type="PRINTS" id="PR00099">
    <property type="entry name" value="CPSGATASE"/>
</dbReference>
<dbReference type="GO" id="GO:0005829">
    <property type="term" value="C:cytosol"/>
    <property type="evidence" value="ECO:0007669"/>
    <property type="project" value="TreeGrafter"/>
</dbReference>
<comment type="function">
    <text evidence="1 11">Catalyzes the synthesis of GMP from XMP.</text>
</comment>
<evidence type="ECO:0000259" key="13">
    <source>
        <dbReference type="PROSITE" id="PS51553"/>
    </source>
</evidence>
<dbReference type="CDD" id="cd01742">
    <property type="entry name" value="GATase1_GMP_Synthase"/>
    <property type="match status" value="1"/>
</dbReference>
<protein>
    <recommendedName>
        <fullName evidence="4 11">GMP synthase [glutamine-hydrolyzing]</fullName>
        <ecNumber evidence="3 11">6.3.5.2</ecNumber>
    </recommendedName>
    <alternativeName>
        <fullName evidence="11">GMP synthetase</fullName>
    </alternativeName>
    <alternativeName>
        <fullName evidence="11">Glutamine amidotransferase</fullName>
    </alternativeName>
</protein>
<keyword evidence="10 11" id="KW-0315">Glutamine amidotransferase</keyword>
<dbReference type="PANTHER" id="PTHR11922:SF2">
    <property type="entry name" value="GMP SYNTHASE [GLUTAMINE-HYDROLYZING]"/>
    <property type="match status" value="1"/>
</dbReference>
<evidence type="ECO:0000256" key="8">
    <source>
        <dbReference type="ARBA" id="ARBA00022755"/>
    </source>
</evidence>
<dbReference type="FunFam" id="3.40.50.880:FF:000001">
    <property type="entry name" value="GMP synthase [glutamine-hydrolyzing]"/>
    <property type="match status" value="1"/>
</dbReference>
<dbReference type="NCBIfam" id="TIGR00884">
    <property type="entry name" value="guaA_Cterm"/>
    <property type="match status" value="1"/>
</dbReference>
<dbReference type="InterPro" id="IPR025777">
    <property type="entry name" value="GMPS_ATP_PPase_dom"/>
</dbReference>
<organism evidence="14 15">
    <name type="scientific">SAR86 cluster bacterium</name>
    <dbReference type="NCBI Taxonomy" id="2030880"/>
    <lineage>
        <taxon>Bacteria</taxon>
        <taxon>Pseudomonadati</taxon>
        <taxon>Pseudomonadota</taxon>
        <taxon>Gammaproteobacteria</taxon>
        <taxon>SAR86 cluster</taxon>
    </lineage>
</organism>
<evidence type="ECO:0000313" key="14">
    <source>
        <dbReference type="EMBL" id="RCL42833.1"/>
    </source>
</evidence>
<dbReference type="EC" id="6.3.5.2" evidence="3 11"/>
<dbReference type="Pfam" id="PF00958">
    <property type="entry name" value="GMP_synt_C"/>
    <property type="match status" value="1"/>
</dbReference>
<feature type="binding site" evidence="12">
    <location>
        <begin position="233"/>
        <end position="239"/>
    </location>
    <ligand>
        <name>ATP</name>
        <dbReference type="ChEBI" id="CHEBI:30616"/>
    </ligand>
</feature>
<evidence type="ECO:0000256" key="2">
    <source>
        <dbReference type="ARBA" id="ARBA00005153"/>
    </source>
</evidence>
<keyword evidence="5 11" id="KW-0436">Ligase</keyword>
<dbReference type="GO" id="GO:0003921">
    <property type="term" value="F:GMP synthase activity"/>
    <property type="evidence" value="ECO:0007669"/>
    <property type="project" value="InterPro"/>
</dbReference>
<evidence type="ECO:0000256" key="11">
    <source>
        <dbReference type="HAMAP-Rule" id="MF_00344"/>
    </source>
</evidence>
<dbReference type="InterPro" id="IPR001674">
    <property type="entry name" value="GMP_synth_C"/>
</dbReference>
<dbReference type="InterPro" id="IPR029062">
    <property type="entry name" value="Class_I_gatase-like"/>
</dbReference>
<keyword evidence="6 11" id="KW-0547">Nucleotide-binding</keyword>
<dbReference type="Proteomes" id="UP000253307">
    <property type="component" value="Unassembled WGS sequence"/>
</dbReference>
<dbReference type="PANTHER" id="PTHR11922">
    <property type="entry name" value="GMP SYNTHASE-RELATED"/>
    <property type="match status" value="1"/>
</dbReference>
<feature type="active site" description="Nucleophile" evidence="11">
    <location>
        <position position="91"/>
    </location>
</feature>
<proteinExistence type="inferred from homology"/>
<evidence type="ECO:0000256" key="10">
    <source>
        <dbReference type="ARBA" id="ARBA00022962"/>
    </source>
</evidence>
<evidence type="ECO:0000313" key="15">
    <source>
        <dbReference type="Proteomes" id="UP000253307"/>
    </source>
</evidence>
<dbReference type="AlphaFoldDB" id="A0A368C001"/>
<dbReference type="Pfam" id="PF02540">
    <property type="entry name" value="NAD_synthase"/>
    <property type="match status" value="1"/>
</dbReference>
<evidence type="ECO:0000256" key="3">
    <source>
        <dbReference type="ARBA" id="ARBA00012746"/>
    </source>
</evidence>
<dbReference type="Gene3D" id="3.40.50.880">
    <property type="match status" value="1"/>
</dbReference>
<dbReference type="SUPFAM" id="SSF52402">
    <property type="entry name" value="Adenine nucleotide alpha hydrolases-like"/>
    <property type="match status" value="1"/>
</dbReference>
<feature type="domain" description="GMPS ATP-PPase" evidence="13">
    <location>
        <begin position="206"/>
        <end position="401"/>
    </location>
</feature>
<dbReference type="InterPro" id="IPR017926">
    <property type="entry name" value="GATASE"/>
</dbReference>
<dbReference type="PROSITE" id="PS51553">
    <property type="entry name" value="GMPS_ATP_PPASE"/>
    <property type="match status" value="1"/>
</dbReference>
<feature type="active site" evidence="11">
    <location>
        <position position="179"/>
    </location>
</feature>
<dbReference type="InterPro" id="IPR022955">
    <property type="entry name" value="GMP_synthase"/>
</dbReference>
<dbReference type="HAMAP" id="MF_00344">
    <property type="entry name" value="GMP_synthase"/>
    <property type="match status" value="1"/>
</dbReference>
<evidence type="ECO:0000256" key="9">
    <source>
        <dbReference type="ARBA" id="ARBA00022840"/>
    </source>
</evidence>
<keyword evidence="9 11" id="KW-0067">ATP-binding</keyword>
<dbReference type="InterPro" id="IPR014729">
    <property type="entry name" value="Rossmann-like_a/b/a_fold"/>
</dbReference>
<dbReference type="UniPathway" id="UPA00189">
    <property type="reaction ID" value="UER00296"/>
</dbReference>
<dbReference type="SUPFAM" id="SSF54810">
    <property type="entry name" value="GMP synthetase C-terminal dimerisation domain"/>
    <property type="match status" value="1"/>
</dbReference>
<dbReference type="FunFam" id="3.40.50.620:FF:000001">
    <property type="entry name" value="GMP synthase [glutamine-hydrolyzing]"/>
    <property type="match status" value="1"/>
</dbReference>
<evidence type="ECO:0000256" key="12">
    <source>
        <dbReference type="PROSITE-ProRule" id="PRU00886"/>
    </source>
</evidence>
<dbReference type="SUPFAM" id="SSF52317">
    <property type="entry name" value="Class I glutamine amidotransferase-like"/>
    <property type="match status" value="1"/>
</dbReference>
<evidence type="ECO:0000256" key="7">
    <source>
        <dbReference type="ARBA" id="ARBA00022749"/>
    </source>
</evidence>
<dbReference type="InterPro" id="IPR004739">
    <property type="entry name" value="GMP_synth_GATase"/>
</dbReference>
<evidence type="ECO:0000256" key="1">
    <source>
        <dbReference type="ARBA" id="ARBA00002332"/>
    </source>
</evidence>
<comment type="subunit">
    <text evidence="11">Homodimer.</text>
</comment>
<dbReference type="CDD" id="cd01997">
    <property type="entry name" value="GMP_synthase_C"/>
    <property type="match status" value="1"/>
</dbReference>
<dbReference type="InterPro" id="IPR022310">
    <property type="entry name" value="NAD/GMP_synthase"/>
</dbReference>
<comment type="catalytic activity">
    <reaction evidence="11">
        <text>XMP + L-glutamine + ATP + H2O = GMP + L-glutamate + AMP + diphosphate + 2 H(+)</text>
        <dbReference type="Rhea" id="RHEA:11680"/>
        <dbReference type="ChEBI" id="CHEBI:15377"/>
        <dbReference type="ChEBI" id="CHEBI:15378"/>
        <dbReference type="ChEBI" id="CHEBI:29985"/>
        <dbReference type="ChEBI" id="CHEBI:30616"/>
        <dbReference type="ChEBI" id="CHEBI:33019"/>
        <dbReference type="ChEBI" id="CHEBI:57464"/>
        <dbReference type="ChEBI" id="CHEBI:58115"/>
        <dbReference type="ChEBI" id="CHEBI:58359"/>
        <dbReference type="ChEBI" id="CHEBI:456215"/>
        <dbReference type="EC" id="6.3.5.2"/>
    </reaction>
</comment>
<gene>
    <name evidence="11" type="primary">guaA</name>
    <name evidence="14" type="ORF">DBW96_00045</name>
</gene>